<dbReference type="RefSeq" id="WP_249712335.1">
    <property type="nucleotide sequence ID" value="NZ_JAMFMB010000029.1"/>
</dbReference>
<keyword evidence="4" id="KW-1003">Cell membrane</keyword>
<dbReference type="Proteomes" id="UP001203880">
    <property type="component" value="Unassembled WGS sequence"/>
</dbReference>
<feature type="transmembrane region" description="Helical" evidence="9">
    <location>
        <begin position="274"/>
        <end position="307"/>
    </location>
</feature>
<evidence type="ECO:0000256" key="2">
    <source>
        <dbReference type="ARBA" id="ARBA00008220"/>
    </source>
</evidence>
<keyword evidence="7 9" id="KW-0472">Membrane</keyword>
<dbReference type="InterPro" id="IPR002293">
    <property type="entry name" value="AA/rel_permease1"/>
</dbReference>
<evidence type="ECO:0000256" key="5">
    <source>
        <dbReference type="ARBA" id="ARBA00022692"/>
    </source>
</evidence>
<evidence type="ECO:0000313" key="11">
    <source>
        <dbReference type="Proteomes" id="UP001203880"/>
    </source>
</evidence>
<feature type="transmembrane region" description="Helical" evidence="9">
    <location>
        <begin position="358"/>
        <end position="383"/>
    </location>
</feature>
<feature type="transmembrane region" description="Helical" evidence="9">
    <location>
        <begin position="88"/>
        <end position="108"/>
    </location>
</feature>
<organism evidence="10 11">
    <name type="scientific">Ruegeria spongiae</name>
    <dbReference type="NCBI Taxonomy" id="2942209"/>
    <lineage>
        <taxon>Bacteria</taxon>
        <taxon>Pseudomonadati</taxon>
        <taxon>Pseudomonadota</taxon>
        <taxon>Alphaproteobacteria</taxon>
        <taxon>Rhodobacterales</taxon>
        <taxon>Roseobacteraceae</taxon>
        <taxon>Ruegeria</taxon>
    </lineage>
</organism>
<dbReference type="Pfam" id="PF13520">
    <property type="entry name" value="AA_permease_2"/>
    <property type="match status" value="1"/>
</dbReference>
<sequence length="446" mass="47476">MPDLPKPAASPGSYGVWTCTALVVGNIVGSGFFLAPAALAPYGAVALIAWGVVSIGALCLGLVFARLSRIAPETGGPYAYVRLGFGDFAGFLVAWLYWISIWISLPAIALGATDYLHFFFPALQGRPYANSALALMMILAVGLLNLKGTKEVGMVQLIIVSVKLVPFLAVAFIGLFWVDWSHFSPINPTPMSFFMAFAATTPFIMYAFTGLETATVPAGEVRDPRRTIAIATIAGVLLAAALYTFGTLSVMGVMSRTALEQSNAPFADAAEVMWGNWAGYMVAAAAILSSLAALNGWTLVMALVPLAAARHGLLPRAFAELSTNGVPAKGIMISMSLSILVLLLQSTGSKSLLAAYEFIIQLSIVTEMAPYVFCCVVEGLILLSLGRRIGFLKPLTYLPVAIIGFGFSMFTIFGAGSQPVMWAFLLMLAGLPVYVMIRLRRSEPEL</sequence>
<comment type="similarity">
    <text evidence="2">Belongs to the amino acid-polyamine-organocation (APC) superfamily. Basic amino acid/polyamine antiporter (APA) (TC 2.A.3.2) family.</text>
</comment>
<evidence type="ECO:0000256" key="7">
    <source>
        <dbReference type="ARBA" id="ARBA00023136"/>
    </source>
</evidence>
<accession>A0ABT0Q7F2</accession>
<keyword evidence="11" id="KW-1185">Reference proteome</keyword>
<reference evidence="10" key="1">
    <citation type="submission" date="2022-05" db="EMBL/GenBank/DDBJ databases">
        <authorList>
            <person name="Park J.-S."/>
        </authorList>
    </citation>
    <scope>NUCLEOTIDE SEQUENCE</scope>
    <source>
        <strain evidence="10">2012CJ41-6</strain>
    </source>
</reference>
<proteinExistence type="inferred from homology"/>
<feature type="transmembrane region" description="Helical" evidence="9">
    <location>
        <begin position="128"/>
        <end position="146"/>
    </location>
</feature>
<evidence type="ECO:0000256" key="6">
    <source>
        <dbReference type="ARBA" id="ARBA00022989"/>
    </source>
</evidence>
<evidence type="ECO:0000256" key="3">
    <source>
        <dbReference type="ARBA" id="ARBA00021069"/>
    </source>
</evidence>
<feature type="transmembrane region" description="Helical" evidence="9">
    <location>
        <begin position="420"/>
        <end position="437"/>
    </location>
</feature>
<feature type="transmembrane region" description="Helical" evidence="9">
    <location>
        <begin position="190"/>
        <end position="208"/>
    </location>
</feature>
<feature type="transmembrane region" description="Helical" evidence="9">
    <location>
        <begin position="158"/>
        <end position="178"/>
    </location>
</feature>
<comment type="caution">
    <text evidence="10">The sequence shown here is derived from an EMBL/GenBank/DDBJ whole genome shotgun (WGS) entry which is preliminary data.</text>
</comment>
<dbReference type="Gene3D" id="1.20.1740.10">
    <property type="entry name" value="Amino acid/polyamine transporter I"/>
    <property type="match status" value="1"/>
</dbReference>
<dbReference type="InterPro" id="IPR050367">
    <property type="entry name" value="APC_superfamily"/>
</dbReference>
<evidence type="ECO:0000256" key="8">
    <source>
        <dbReference type="ARBA" id="ARBA00045636"/>
    </source>
</evidence>
<feature type="transmembrane region" description="Helical" evidence="9">
    <location>
        <begin position="328"/>
        <end position="346"/>
    </location>
</feature>
<name>A0ABT0Q7F2_9RHOB</name>
<feature type="transmembrane region" description="Helical" evidence="9">
    <location>
        <begin position="228"/>
        <end position="254"/>
    </location>
</feature>
<dbReference type="PIRSF" id="PIRSF006060">
    <property type="entry name" value="AA_transporter"/>
    <property type="match status" value="1"/>
</dbReference>
<evidence type="ECO:0000313" key="10">
    <source>
        <dbReference type="EMBL" id="MCL6285492.1"/>
    </source>
</evidence>
<feature type="transmembrane region" description="Helical" evidence="9">
    <location>
        <begin position="395"/>
        <end position="414"/>
    </location>
</feature>
<dbReference type="PANTHER" id="PTHR42770">
    <property type="entry name" value="AMINO ACID TRANSPORTER-RELATED"/>
    <property type="match status" value="1"/>
</dbReference>
<keyword evidence="5 9" id="KW-0812">Transmembrane</keyword>
<evidence type="ECO:0000256" key="4">
    <source>
        <dbReference type="ARBA" id="ARBA00022475"/>
    </source>
</evidence>
<comment type="subcellular location">
    <subcellularLocation>
        <location evidence="1">Cell membrane</location>
        <topology evidence="1">Multi-pass membrane protein</topology>
    </subcellularLocation>
</comment>
<evidence type="ECO:0000256" key="1">
    <source>
        <dbReference type="ARBA" id="ARBA00004651"/>
    </source>
</evidence>
<evidence type="ECO:0000256" key="9">
    <source>
        <dbReference type="SAM" id="Phobius"/>
    </source>
</evidence>
<protein>
    <recommendedName>
        <fullName evidence="3">Arginine/agmatine antiporter</fullName>
    </recommendedName>
</protein>
<comment type="function">
    <text evidence="8">Major component of the acid-resistance (AR) system allowing enteric pathogens to survive the acidic environment in the stomach. Exchanges extracellular arginine for its intracellular decarboxylation product agmatine (Agm) thereby expelling intracellular protons. Probably undergoes several conformational states in order to translocate the substrate across the membrane; keeps the substrate accessible to only 1 side of the membrane at a time by opening and closing 3 membrane-internal gates.</text>
</comment>
<gene>
    <name evidence="10" type="ORF">M3P21_18335</name>
</gene>
<dbReference type="EMBL" id="JAMFMB010000029">
    <property type="protein sequence ID" value="MCL6285492.1"/>
    <property type="molecule type" value="Genomic_DNA"/>
</dbReference>
<keyword evidence="6 9" id="KW-1133">Transmembrane helix</keyword>
<dbReference type="PANTHER" id="PTHR42770:SF18">
    <property type="entry name" value="ARGININE_AGMATINE ANTIPORTER"/>
    <property type="match status" value="1"/>
</dbReference>
<feature type="transmembrane region" description="Helical" evidence="9">
    <location>
        <begin position="47"/>
        <end position="67"/>
    </location>
</feature>
<feature type="transmembrane region" description="Helical" evidence="9">
    <location>
        <begin position="12"/>
        <end position="35"/>
    </location>
</feature>